<dbReference type="InterPro" id="IPR056470">
    <property type="entry name" value="BesD/HalB-like"/>
</dbReference>
<dbReference type="PROSITE" id="PS51471">
    <property type="entry name" value="FE2OG_OXY"/>
    <property type="match status" value="1"/>
</dbReference>
<dbReference type="GO" id="GO:0016491">
    <property type="term" value="F:oxidoreductase activity"/>
    <property type="evidence" value="ECO:0007669"/>
    <property type="project" value="UniProtKB-KW"/>
</dbReference>
<organism evidence="3 4">
    <name type="scientific">Prymnesium parvum</name>
    <name type="common">Toxic golden alga</name>
    <dbReference type="NCBI Taxonomy" id="97485"/>
    <lineage>
        <taxon>Eukaryota</taxon>
        <taxon>Haptista</taxon>
        <taxon>Haptophyta</taxon>
        <taxon>Prymnesiophyceae</taxon>
        <taxon>Prymnesiales</taxon>
        <taxon>Prymnesiaceae</taxon>
        <taxon>Prymnesium</taxon>
    </lineage>
</organism>
<comment type="similarity">
    <text evidence="1">Belongs to the iron/ascorbate-dependent oxidoreductase family.</text>
</comment>
<dbReference type="AlphaFoldDB" id="A0AB34K6A7"/>
<keyword evidence="1" id="KW-0408">Iron</keyword>
<feature type="domain" description="Fe2OG dioxygenase" evidence="2">
    <location>
        <begin position="144"/>
        <end position="255"/>
    </location>
</feature>
<name>A0AB34K6A7_PRYPA</name>
<proteinExistence type="inferred from homology"/>
<protein>
    <recommendedName>
        <fullName evidence="2">Fe2OG dioxygenase domain-containing protein</fullName>
    </recommendedName>
</protein>
<keyword evidence="4" id="KW-1185">Reference proteome</keyword>
<evidence type="ECO:0000313" key="3">
    <source>
        <dbReference type="EMBL" id="KAL1529800.1"/>
    </source>
</evidence>
<reference evidence="3 4" key="1">
    <citation type="journal article" date="2024" name="Science">
        <title>Giant polyketide synthase enzymes in the biosynthesis of giant marine polyether toxins.</title>
        <authorList>
            <person name="Fallon T.R."/>
            <person name="Shende V.V."/>
            <person name="Wierzbicki I.H."/>
            <person name="Pendleton A.L."/>
            <person name="Watervoot N.F."/>
            <person name="Auber R.P."/>
            <person name="Gonzalez D.J."/>
            <person name="Wisecaver J.H."/>
            <person name="Moore B.S."/>
        </authorList>
    </citation>
    <scope>NUCLEOTIDE SEQUENCE [LARGE SCALE GENOMIC DNA]</scope>
    <source>
        <strain evidence="3 4">12B1</strain>
    </source>
</reference>
<dbReference type="GO" id="GO:0046872">
    <property type="term" value="F:metal ion binding"/>
    <property type="evidence" value="ECO:0007669"/>
    <property type="project" value="UniProtKB-KW"/>
</dbReference>
<evidence type="ECO:0000259" key="2">
    <source>
        <dbReference type="PROSITE" id="PS51471"/>
    </source>
</evidence>
<keyword evidence="1" id="KW-0479">Metal-binding</keyword>
<keyword evidence="1" id="KW-0560">Oxidoreductase</keyword>
<accession>A0AB34K6A7</accession>
<dbReference type="Pfam" id="PF23169">
    <property type="entry name" value="HalD"/>
    <property type="match status" value="1"/>
</dbReference>
<dbReference type="InterPro" id="IPR005123">
    <property type="entry name" value="Oxoglu/Fe-dep_dioxygenase_dom"/>
</dbReference>
<sequence>MKSYLMSAWIDLARYPIDRLASAAGRALLRRCHDALDTHGIVALPGFVTAAATTHMLAQSERLQKASRGFHSSEKHNIFLTDEAPPPGLGPSHPQLQQMSSSKLIFAADELSEATPLHEIHAWPPMLHFVQAALRQEQIYPSACPLGRFYINVFSPGDQLGWHFDNSEFSINLMLQPAVEGGAFEYAPRTREAIEAMDTFPPADSVGEHVTVLSPPLVSSSLYLFYGRNSLHRVSRIEEGKRVNAILSYNSRPNERLHEYTLRKFFGRCEALPSDA</sequence>
<gene>
    <name evidence="3" type="ORF">AB1Y20_000732</name>
</gene>
<dbReference type="EMBL" id="JBGBPQ010000001">
    <property type="protein sequence ID" value="KAL1529800.1"/>
    <property type="molecule type" value="Genomic_DNA"/>
</dbReference>
<dbReference type="Proteomes" id="UP001515480">
    <property type="component" value="Unassembled WGS sequence"/>
</dbReference>
<dbReference type="Gene3D" id="2.60.120.620">
    <property type="entry name" value="q2cbj1_9rhob like domain"/>
    <property type="match status" value="1"/>
</dbReference>
<comment type="caution">
    <text evidence="3">The sequence shown here is derived from an EMBL/GenBank/DDBJ whole genome shotgun (WGS) entry which is preliminary data.</text>
</comment>
<evidence type="ECO:0000313" key="4">
    <source>
        <dbReference type="Proteomes" id="UP001515480"/>
    </source>
</evidence>
<evidence type="ECO:0000256" key="1">
    <source>
        <dbReference type="RuleBase" id="RU003682"/>
    </source>
</evidence>